<comment type="subcellular location">
    <subcellularLocation>
        <location evidence="1">Cell membrane</location>
        <topology evidence="1">Multi-pass membrane protein</topology>
    </subcellularLocation>
</comment>
<evidence type="ECO:0000256" key="4">
    <source>
        <dbReference type="ARBA" id="ARBA00022692"/>
    </source>
</evidence>
<feature type="transmembrane region" description="Helical" evidence="7">
    <location>
        <begin position="188"/>
        <end position="206"/>
    </location>
</feature>
<proteinExistence type="inferred from homology"/>
<dbReference type="RefSeq" id="WP_008869465.1">
    <property type="nucleotide sequence ID" value="NZ_ACJN02000001.1"/>
</dbReference>
<dbReference type="eggNOG" id="COG0701">
    <property type="taxonomic scope" value="Bacteria"/>
</dbReference>
<name>D6SKE3_9BACT</name>
<dbReference type="GO" id="GO:0005886">
    <property type="term" value="C:plasma membrane"/>
    <property type="evidence" value="ECO:0007669"/>
    <property type="project" value="UniProtKB-SubCell"/>
</dbReference>
<dbReference type="EMBL" id="ACJN02000001">
    <property type="protein sequence ID" value="EFI36346.1"/>
    <property type="molecule type" value="Genomic_DNA"/>
</dbReference>
<feature type="transmembrane region" description="Helical" evidence="7">
    <location>
        <begin position="85"/>
        <end position="104"/>
    </location>
</feature>
<evidence type="ECO:0000313" key="8">
    <source>
        <dbReference type="EMBL" id="EFI36346.1"/>
    </source>
</evidence>
<sequence>MILQNILSISLAAAPWLLLGLFTAGLIKALIPESTLQRWVGGSGPGAVARAALMGAPLPLCSCGAIPTALAMYRGGAGRGPTTAFLISTPGVGADSLAITYALLGPVMTLARALGAVVTGVVTGLLVSLVRPPCSIESAPAEAGEDGCSCSSTGTGCAGGSTIIPSEPLAVGIKAGMRYVFYDLFRDIIAWILLGLVIAGMLITFVPPQALADYGSGVWAMLVMAVAGMPMYICAAAATPISAGMLMAGVSPGTVLVFLLAVPITSLSTLGVLRREMGSRVLACYVAGIVLTTVLLGLGMDHLVVLAGIDMAVQKGAARDLLPVWLEWTGLVVLVLLTAVTVFKSKGGIFRRR</sequence>
<keyword evidence="6 7" id="KW-0472">Membrane</keyword>
<evidence type="ECO:0000256" key="2">
    <source>
        <dbReference type="ARBA" id="ARBA00006386"/>
    </source>
</evidence>
<feature type="transmembrane region" description="Helical" evidence="7">
    <location>
        <begin position="253"/>
        <end position="273"/>
    </location>
</feature>
<evidence type="ECO:0000256" key="7">
    <source>
        <dbReference type="SAM" id="Phobius"/>
    </source>
</evidence>
<reference evidence="8" key="1">
    <citation type="submission" date="2010-05" db="EMBL/GenBank/DDBJ databases">
        <title>The draft genome of Desulfonatronospira thiodismutans ASO3-1.</title>
        <authorList>
            <consortium name="US DOE Joint Genome Institute (JGI-PGF)"/>
            <person name="Lucas S."/>
            <person name="Copeland A."/>
            <person name="Lapidus A."/>
            <person name="Cheng J.-F."/>
            <person name="Bruce D."/>
            <person name="Goodwin L."/>
            <person name="Pitluck S."/>
            <person name="Chertkov O."/>
            <person name="Brettin T."/>
            <person name="Detter J.C."/>
            <person name="Han C."/>
            <person name="Land M.L."/>
            <person name="Hauser L."/>
            <person name="Kyrpides N."/>
            <person name="Mikhailova N."/>
            <person name="Muyzer G."/>
            <person name="Woyke T."/>
        </authorList>
    </citation>
    <scope>NUCLEOTIDE SEQUENCE [LARGE SCALE GENOMIC DNA]</scope>
    <source>
        <strain evidence="8">ASO3-1</strain>
    </source>
</reference>
<evidence type="ECO:0000256" key="5">
    <source>
        <dbReference type="ARBA" id="ARBA00022989"/>
    </source>
</evidence>
<keyword evidence="3" id="KW-1003">Cell membrane</keyword>
<dbReference type="Pfam" id="PF03773">
    <property type="entry name" value="ArsP_1"/>
    <property type="match status" value="1"/>
</dbReference>
<dbReference type="OrthoDB" id="9770315at2"/>
<evidence type="ECO:0000313" key="9">
    <source>
        <dbReference type="Proteomes" id="UP000005496"/>
    </source>
</evidence>
<comment type="similarity">
    <text evidence="2">Belongs to the UPF0718 family.</text>
</comment>
<organism evidence="8 9">
    <name type="scientific">Desulfonatronospira thiodismutans ASO3-1</name>
    <dbReference type="NCBI Taxonomy" id="555779"/>
    <lineage>
        <taxon>Bacteria</taxon>
        <taxon>Pseudomonadati</taxon>
        <taxon>Thermodesulfobacteriota</taxon>
        <taxon>Desulfovibrionia</taxon>
        <taxon>Desulfovibrionales</taxon>
        <taxon>Desulfonatronovibrionaceae</taxon>
        <taxon>Desulfonatronospira</taxon>
    </lineage>
</organism>
<comment type="caution">
    <text evidence="8">The sequence shown here is derived from an EMBL/GenBank/DDBJ whole genome shotgun (WGS) entry which is preliminary data.</text>
</comment>
<dbReference type="PANTHER" id="PTHR34184">
    <property type="entry name" value="UPF0718 PROTEIN YCGR"/>
    <property type="match status" value="1"/>
</dbReference>
<dbReference type="Proteomes" id="UP000005496">
    <property type="component" value="Unassembled WGS sequence"/>
</dbReference>
<feature type="transmembrane region" description="Helical" evidence="7">
    <location>
        <begin position="321"/>
        <end position="343"/>
    </location>
</feature>
<evidence type="ECO:0000256" key="6">
    <source>
        <dbReference type="ARBA" id="ARBA00023136"/>
    </source>
</evidence>
<feature type="transmembrane region" description="Helical" evidence="7">
    <location>
        <begin position="111"/>
        <end position="130"/>
    </location>
</feature>
<accession>D6SKE3</accession>
<dbReference type="PANTHER" id="PTHR34184:SF4">
    <property type="entry name" value="UPF0718 PROTEIN YCGR"/>
    <property type="match status" value="1"/>
</dbReference>
<protein>
    <submittedName>
        <fullName evidence="8">Permease</fullName>
    </submittedName>
</protein>
<feature type="transmembrane region" description="Helical" evidence="7">
    <location>
        <begin position="6"/>
        <end position="31"/>
    </location>
</feature>
<keyword evidence="4 7" id="KW-0812">Transmembrane</keyword>
<evidence type="ECO:0000256" key="1">
    <source>
        <dbReference type="ARBA" id="ARBA00004651"/>
    </source>
</evidence>
<dbReference type="AlphaFoldDB" id="D6SKE3"/>
<dbReference type="InterPro" id="IPR005524">
    <property type="entry name" value="DUF318"/>
</dbReference>
<keyword evidence="5 7" id="KW-1133">Transmembrane helix</keyword>
<dbReference type="NCBIfam" id="NF033936">
    <property type="entry name" value="CuZnOut_SO0444"/>
    <property type="match status" value="1"/>
</dbReference>
<feature type="transmembrane region" description="Helical" evidence="7">
    <location>
        <begin position="218"/>
        <end position="241"/>
    </location>
</feature>
<dbReference type="InterPro" id="IPR052923">
    <property type="entry name" value="UPF0718"/>
</dbReference>
<gene>
    <name evidence="8" type="ORF">Dthio_PD3814</name>
</gene>
<evidence type="ECO:0000256" key="3">
    <source>
        <dbReference type="ARBA" id="ARBA00022475"/>
    </source>
</evidence>
<feature type="transmembrane region" description="Helical" evidence="7">
    <location>
        <begin position="285"/>
        <end position="309"/>
    </location>
</feature>
<keyword evidence="9" id="KW-1185">Reference proteome</keyword>